<feature type="region of interest" description="Disordered" evidence="1">
    <location>
        <begin position="366"/>
        <end position="385"/>
    </location>
</feature>
<dbReference type="EMBL" id="CP058905">
    <property type="protein sequence ID" value="QLJ98616.1"/>
    <property type="molecule type" value="Genomic_DNA"/>
</dbReference>
<dbReference type="InterPro" id="IPR054343">
    <property type="entry name" value="TY-Chap_M"/>
</dbReference>
<feature type="compositionally biased region" description="Low complexity" evidence="1">
    <location>
        <begin position="25"/>
        <end position="34"/>
    </location>
</feature>
<name>A0A7D5YG63_9ACTN</name>
<evidence type="ECO:0000259" key="2">
    <source>
        <dbReference type="Pfam" id="PF22551"/>
    </source>
</evidence>
<protein>
    <recommendedName>
        <fullName evidence="5">YbjN domain-containing protein</fullName>
    </recommendedName>
</protein>
<feature type="domain" description="TY-Chap N-terminal" evidence="3">
    <location>
        <begin position="59"/>
        <end position="183"/>
    </location>
</feature>
<feature type="region of interest" description="Disordered" evidence="1">
    <location>
        <begin position="1"/>
        <end position="50"/>
    </location>
</feature>
<dbReference type="AlphaFoldDB" id="A0A7D5YG63"/>
<dbReference type="Pfam" id="PF22551">
    <property type="entry name" value="TY-Chap1"/>
    <property type="match status" value="1"/>
</dbReference>
<organism evidence="4">
    <name type="scientific">Micromonospora carbonacea</name>
    <dbReference type="NCBI Taxonomy" id="47853"/>
    <lineage>
        <taxon>Bacteria</taxon>
        <taxon>Bacillati</taxon>
        <taxon>Actinomycetota</taxon>
        <taxon>Actinomycetes</taxon>
        <taxon>Micromonosporales</taxon>
        <taxon>Micromonosporaceae</taxon>
        <taxon>Micromonospora</taxon>
    </lineage>
</organism>
<gene>
    <name evidence="4" type="ORF">HZU44_28975</name>
</gene>
<evidence type="ECO:0000313" key="4">
    <source>
        <dbReference type="EMBL" id="QLJ98616.1"/>
    </source>
</evidence>
<accession>A0A7D5YG63</accession>
<evidence type="ECO:0000259" key="3">
    <source>
        <dbReference type="Pfam" id="PF22552"/>
    </source>
</evidence>
<sequence length="385" mass="41185">MTVGHPSTPASDPPGGPREHGGPPEHGSPAAHGGPSEHQHESILLDEPTTTDLRAKVTEAWREFARALAERLRELPAGSHVELTLDPTASGTGDAVYSISVDLGDGGRLSARAVGNATLPQGYRLDRAAVADMVALGWSPPGVVEGSGEHFGLTGDTAEATRLAALLSRTLRDVYGVPHPAFLVYLVHDAEGEPVPVEPLGTARSEFGQDQDVEADLDEALAAAARGASTDVLVLAEQVRTVVSAMLRSEPDKLQVDSDGDLNIRAGSAMVFVRVRDNPPLVDVFSPVLTEVEPTERLYVKLSELTNRMPIGRLYCADDTVWASIPVFGRDFQATHLMLAVQVMTGLADELDDRLHGEFGGKRFFGEGDKPGRRDQGEHRTGMYL</sequence>
<dbReference type="InterPro" id="IPR054344">
    <property type="entry name" value="TY-Chap_N"/>
</dbReference>
<evidence type="ECO:0000256" key="1">
    <source>
        <dbReference type="SAM" id="MobiDB-lite"/>
    </source>
</evidence>
<dbReference type="Gene3D" id="3.30.1460.10">
    <property type="match status" value="1"/>
</dbReference>
<dbReference type="SUPFAM" id="SSF69635">
    <property type="entry name" value="Type III secretory system chaperone-like"/>
    <property type="match status" value="1"/>
</dbReference>
<proteinExistence type="predicted"/>
<reference evidence="4" key="1">
    <citation type="submission" date="2020-08" db="EMBL/GenBank/DDBJ databases">
        <title>A bifunctional nitrone conjugated secondary metabolite targeting the ribosome.</title>
        <authorList>
            <person name="Limbrick E.M."/>
            <person name="Graf M."/>
            <person name="Derewacz D.K."/>
            <person name="Nguyen F."/>
            <person name="Spraggins J.M."/>
            <person name="Wieland M."/>
            <person name="Ynigez-Gutierrez A.E."/>
            <person name="Reisman B.J."/>
            <person name="Zinshteyn B."/>
            <person name="McCulloch K."/>
            <person name="Iverson T.M."/>
            <person name="Green R."/>
            <person name="Wilson D.N."/>
            <person name="Bachmann B.O."/>
        </authorList>
    </citation>
    <scope>NUCLEOTIDE SEQUENCE</scope>
    <source>
        <strain evidence="4">Africana</strain>
    </source>
</reference>
<evidence type="ECO:0008006" key="5">
    <source>
        <dbReference type="Google" id="ProtNLM"/>
    </source>
</evidence>
<feature type="domain" description="TY-Chap central" evidence="2">
    <location>
        <begin position="235"/>
        <end position="366"/>
    </location>
</feature>
<dbReference type="Pfam" id="PF22552">
    <property type="entry name" value="TY-Chap3"/>
    <property type="match status" value="1"/>
</dbReference>